<evidence type="ECO:0000313" key="3">
    <source>
        <dbReference type="Proteomes" id="UP001595685"/>
    </source>
</evidence>
<feature type="compositionally biased region" description="Low complexity" evidence="1">
    <location>
        <begin position="161"/>
        <end position="181"/>
    </location>
</feature>
<keyword evidence="3" id="KW-1185">Reference proteome</keyword>
<dbReference type="RefSeq" id="WP_340295881.1">
    <property type="nucleotide sequence ID" value="NZ_JBBEOI010000334.1"/>
</dbReference>
<accession>A0ABV7WIB1</accession>
<feature type="region of interest" description="Disordered" evidence="1">
    <location>
        <begin position="159"/>
        <end position="181"/>
    </location>
</feature>
<proteinExistence type="predicted"/>
<name>A0ABV7WIB1_9MICO</name>
<sequence length="181" mass="18718">MQIPRQADRSRAPRAERLDGAAELRARRRHLVEQLRGVGYWQRLVQARTDLQVAGLLYACPVPAAVRPAPPSPAAAAWSPSTLGDDDGLTALVPPPAGLDVLGLVGGVPTDPGAQLGRLRDVALVLVRRSRALQQELDSVTAALHACLARDGAVDDHASDAAEAPAAGTGPVPAPGHAALA</sequence>
<dbReference type="EMBL" id="JBHRWW010000011">
    <property type="protein sequence ID" value="MFC3689600.1"/>
    <property type="molecule type" value="Genomic_DNA"/>
</dbReference>
<dbReference type="Proteomes" id="UP001595685">
    <property type="component" value="Unassembled WGS sequence"/>
</dbReference>
<organism evidence="2 3">
    <name type="scientific">Aquipuribacter hungaricus</name>
    <dbReference type="NCBI Taxonomy" id="545624"/>
    <lineage>
        <taxon>Bacteria</taxon>
        <taxon>Bacillati</taxon>
        <taxon>Actinomycetota</taxon>
        <taxon>Actinomycetes</taxon>
        <taxon>Micrococcales</taxon>
        <taxon>Intrasporangiaceae</taxon>
        <taxon>Aquipuribacter</taxon>
    </lineage>
</organism>
<reference evidence="3" key="1">
    <citation type="journal article" date="2019" name="Int. J. Syst. Evol. Microbiol.">
        <title>The Global Catalogue of Microorganisms (GCM) 10K type strain sequencing project: providing services to taxonomists for standard genome sequencing and annotation.</title>
        <authorList>
            <consortium name="The Broad Institute Genomics Platform"/>
            <consortium name="The Broad Institute Genome Sequencing Center for Infectious Disease"/>
            <person name="Wu L."/>
            <person name="Ma J."/>
        </authorList>
    </citation>
    <scope>NUCLEOTIDE SEQUENCE [LARGE SCALE GENOMIC DNA]</scope>
    <source>
        <strain evidence="3">NCAIM B.02333</strain>
    </source>
</reference>
<gene>
    <name evidence="2" type="ORF">ACFOLH_14710</name>
</gene>
<evidence type="ECO:0000313" key="2">
    <source>
        <dbReference type="EMBL" id="MFC3689600.1"/>
    </source>
</evidence>
<protein>
    <submittedName>
        <fullName evidence="2">Uncharacterized protein</fullName>
    </submittedName>
</protein>
<comment type="caution">
    <text evidence="2">The sequence shown here is derived from an EMBL/GenBank/DDBJ whole genome shotgun (WGS) entry which is preliminary data.</text>
</comment>
<evidence type="ECO:0000256" key="1">
    <source>
        <dbReference type="SAM" id="MobiDB-lite"/>
    </source>
</evidence>